<sequence>MTQAPKLKMGIFKRSRPCCWVTGRSPKSSGHFKTWVRGVLGLLVGLVLVSLFFVLFFFGDKHSHEGYHQFIRSRRKK</sequence>
<reference evidence="2" key="1">
    <citation type="submission" date="2018-02" db="EMBL/GenBank/DDBJ databases">
        <title>Rhizophora mucronata_Transcriptome.</title>
        <authorList>
            <person name="Meera S.P."/>
            <person name="Sreeshan A."/>
            <person name="Augustine A."/>
        </authorList>
    </citation>
    <scope>NUCLEOTIDE SEQUENCE</scope>
    <source>
        <tissue evidence="2">Leaf</tissue>
    </source>
</reference>
<organism evidence="2">
    <name type="scientific">Rhizophora mucronata</name>
    <name type="common">Asiatic mangrove</name>
    <dbReference type="NCBI Taxonomy" id="61149"/>
    <lineage>
        <taxon>Eukaryota</taxon>
        <taxon>Viridiplantae</taxon>
        <taxon>Streptophyta</taxon>
        <taxon>Embryophyta</taxon>
        <taxon>Tracheophyta</taxon>
        <taxon>Spermatophyta</taxon>
        <taxon>Magnoliopsida</taxon>
        <taxon>eudicotyledons</taxon>
        <taxon>Gunneridae</taxon>
        <taxon>Pentapetalae</taxon>
        <taxon>rosids</taxon>
        <taxon>fabids</taxon>
        <taxon>Malpighiales</taxon>
        <taxon>Rhizophoraceae</taxon>
        <taxon>Rhizophora</taxon>
    </lineage>
</organism>
<feature type="transmembrane region" description="Helical" evidence="1">
    <location>
        <begin position="35"/>
        <end position="58"/>
    </location>
</feature>
<keyword evidence="1" id="KW-1133">Transmembrane helix</keyword>
<evidence type="ECO:0000313" key="2">
    <source>
        <dbReference type="EMBL" id="MBX74368.1"/>
    </source>
</evidence>
<evidence type="ECO:0000256" key="1">
    <source>
        <dbReference type="SAM" id="Phobius"/>
    </source>
</evidence>
<keyword evidence="1" id="KW-0812">Transmembrane</keyword>
<accession>A0A2P2R587</accession>
<dbReference type="AlphaFoldDB" id="A0A2P2R587"/>
<name>A0A2P2R587_RHIMU</name>
<protein>
    <submittedName>
        <fullName evidence="2">Uncharacterized protein</fullName>
    </submittedName>
</protein>
<proteinExistence type="predicted"/>
<dbReference type="EMBL" id="GGEC01093884">
    <property type="protein sequence ID" value="MBX74368.1"/>
    <property type="molecule type" value="Transcribed_RNA"/>
</dbReference>
<keyword evidence="1" id="KW-0472">Membrane</keyword>